<evidence type="ECO:0007829" key="5">
    <source>
        <dbReference type="PeptideAtlas" id="A0A1I9LSN0"/>
    </source>
</evidence>
<evidence type="ECO:0000313" key="4">
    <source>
        <dbReference type="Proteomes" id="UP000006548"/>
    </source>
</evidence>
<dbReference type="Araport" id="AT3G60480"/>
<keyword evidence="4" id="KW-1185">Reference proteome</keyword>
<dbReference type="PANTHER" id="PTHR37744:SF1">
    <property type="entry name" value="STAR LIPID TRANSFER-LIKE PROTEIN"/>
    <property type="match status" value="1"/>
</dbReference>
<dbReference type="GeneID" id="825219"/>
<dbReference type="Proteomes" id="UP000006548">
    <property type="component" value="Chromosome 3"/>
</dbReference>
<dbReference type="TAIR" id="AT3G60480"/>
<dbReference type="RefSeq" id="NP_001327546.1">
    <property type="nucleotide sequence ID" value="NM_001340045.1"/>
</dbReference>
<accession>A0A1I9LSN0</accession>
<organism evidence="3 4">
    <name type="scientific">Arabidopsis thaliana</name>
    <name type="common">Mouse-ear cress</name>
    <dbReference type="NCBI Taxonomy" id="3702"/>
    <lineage>
        <taxon>Eukaryota</taxon>
        <taxon>Viridiplantae</taxon>
        <taxon>Streptophyta</taxon>
        <taxon>Embryophyta</taxon>
        <taxon>Tracheophyta</taxon>
        <taxon>Spermatophyta</taxon>
        <taxon>Magnoliopsida</taxon>
        <taxon>eudicotyledons</taxon>
        <taxon>Gunneridae</taxon>
        <taxon>Pentapetalae</taxon>
        <taxon>rosids</taxon>
        <taxon>malvids</taxon>
        <taxon>Brassicales</taxon>
        <taxon>Brassicaceae</taxon>
        <taxon>Camelineae</taxon>
        <taxon>Arabidopsis</taxon>
    </lineage>
</organism>
<feature type="transmembrane region" description="Helical" evidence="1">
    <location>
        <begin position="52"/>
        <end position="75"/>
    </location>
</feature>
<name>A0A1I9LSN0_ARATH</name>
<evidence type="ECO:0000313" key="3">
    <source>
        <dbReference type="EMBL" id="ANM65588.1"/>
    </source>
</evidence>
<dbReference type="ExpressionAtlas" id="A0A1I9LSN0">
    <property type="expression patterns" value="baseline and differential"/>
</dbReference>
<keyword evidence="1" id="KW-0812">Transmembrane</keyword>
<dbReference type="PANTHER" id="PTHR37744">
    <property type="entry name" value="STAR LIPID TRANSFER-LIKE PROTEIN"/>
    <property type="match status" value="1"/>
</dbReference>
<feature type="transmembrane region" description="Helical" evidence="1">
    <location>
        <begin position="22"/>
        <end position="40"/>
    </location>
</feature>
<keyword evidence="5" id="KW-1267">Proteomics identification</keyword>
<keyword evidence="1" id="KW-1133">Transmembrane helix</keyword>
<dbReference type="KEGG" id="ath:AT3G60480"/>
<sequence length="85" mass="9055">MEEQNAGTGAGESSLLDGSGHWWWALGSGAQIMWGIRLIRRGYAGDVRLMPLKAFGVASLFVGSLATSSVALVRATGIHTVRFSY</sequence>
<evidence type="ECO:0000313" key="2">
    <source>
        <dbReference type="Araport" id="AT3G60480"/>
    </source>
</evidence>
<protein>
    <submittedName>
        <fullName evidence="3">StAR lipid transfer-like protein</fullName>
    </submittedName>
</protein>
<dbReference type="AlphaFoldDB" id="A0A1I9LSN0"/>
<dbReference type="OrthoDB" id="1905234at2759"/>
<dbReference type="EMBL" id="CP002686">
    <property type="protein sequence ID" value="ANM65588.1"/>
    <property type="molecule type" value="Genomic_DNA"/>
</dbReference>
<evidence type="ECO:0000256" key="1">
    <source>
        <dbReference type="SAM" id="Phobius"/>
    </source>
</evidence>
<keyword evidence="1" id="KW-0472">Membrane</keyword>
<reference evidence="3 4" key="1">
    <citation type="journal article" date="2000" name="Nature">
        <title>Sequence and analysis of chromosome 3 of the plant Arabidopsis thaliana.</title>
        <authorList>
            <consortium name="European Union Chromosome 3 Arabidopsis Sequencing Consortium"/>
            <consortium name="Institute for Genomic Research"/>
            <consortium name="Kazusa DNA Research Institute"/>
            <person name="Salanoubat M."/>
            <person name="Lemcke K."/>
            <person name="Rieger M."/>
            <person name="Ansorge W."/>
            <person name="Unseld M."/>
            <person name="Fartmann B."/>
            <person name="Valle G."/>
            <person name="Blocker H."/>
            <person name="Perez-Alonso M."/>
            <person name="Obermaier B."/>
            <person name="Delseny M."/>
            <person name="Boutry M."/>
            <person name="Grivell L.A."/>
            <person name="Mache R."/>
            <person name="Puigdomenech P."/>
            <person name="De Simone V."/>
            <person name="Choisne N."/>
            <person name="Artiguenave F."/>
            <person name="Robert C."/>
            <person name="Brottier P."/>
            <person name="Wincker P."/>
            <person name="Cattolico L."/>
            <person name="Weissenbach J."/>
            <person name="Saurin W."/>
            <person name="Quetier F."/>
            <person name="Schafer M."/>
            <person name="Muller-Auer S."/>
            <person name="Gabel C."/>
            <person name="Fuchs M."/>
            <person name="Benes V."/>
            <person name="Wurmbach E."/>
            <person name="Drzonek H."/>
            <person name="Erfle H."/>
            <person name="Jordan N."/>
            <person name="Bangert S."/>
            <person name="Wiedelmann R."/>
            <person name="Kranz H."/>
            <person name="Voss H."/>
            <person name="Holland R."/>
            <person name="Brandt P."/>
            <person name="Nyakatura G."/>
            <person name="Vezzi A."/>
            <person name="D'Angelo M."/>
            <person name="Pallavicini A."/>
            <person name="Toppo S."/>
            <person name="Simionati B."/>
            <person name="Conrad A."/>
            <person name="Hornischer K."/>
            <person name="Kauer G."/>
            <person name="Lohnert T.H."/>
            <person name="Nordsiek G."/>
            <person name="Reichelt J."/>
            <person name="Scharfe M."/>
            <person name="Schon O."/>
            <person name="Bargues M."/>
            <person name="Terol J."/>
            <person name="Climent J."/>
            <person name="Navarro P."/>
            <person name="Collado C."/>
            <person name="Perez-Perez A."/>
            <person name="Ottenwalder B."/>
            <person name="Duchemin D."/>
            <person name="Cooke R."/>
            <person name="Laudie M."/>
            <person name="Berger-Llauro C."/>
            <person name="Purnelle B."/>
            <person name="Masuy D."/>
            <person name="de Haan M."/>
            <person name="Maarse A.C."/>
            <person name="Alcaraz J.P."/>
            <person name="Cottet A."/>
            <person name="Casacuberta E."/>
            <person name="Monfort A."/>
            <person name="Argiriou A."/>
            <person name="flores M."/>
            <person name="Liguori R."/>
            <person name="Vitale D."/>
            <person name="Mannhaupt G."/>
            <person name="Haase D."/>
            <person name="Schoof H."/>
            <person name="Rudd S."/>
            <person name="Zaccaria P."/>
            <person name="Mewes H.W."/>
            <person name="Mayer K.F."/>
            <person name="Kaul S."/>
            <person name="Town C.D."/>
            <person name="Koo H.L."/>
            <person name="Tallon L.J."/>
            <person name="Jenkins J."/>
            <person name="Rooney T."/>
            <person name="Rizzo M."/>
            <person name="Walts A."/>
            <person name="Utterback T."/>
            <person name="Fujii C.Y."/>
            <person name="Shea T.P."/>
            <person name="Creasy T.H."/>
            <person name="Haas B."/>
            <person name="Maiti R."/>
            <person name="Wu D."/>
            <person name="Peterson J."/>
            <person name="Van Aken S."/>
            <person name="Pai G."/>
            <person name="Militscher J."/>
            <person name="Sellers P."/>
            <person name="Gill J.E."/>
            <person name="Feldblyum T.V."/>
            <person name="Preuss D."/>
            <person name="Lin X."/>
            <person name="Nierman W.C."/>
            <person name="Salzberg S.L."/>
            <person name="White O."/>
            <person name="Venter J.C."/>
            <person name="Fraser C.M."/>
            <person name="Kaneko T."/>
            <person name="Nakamura Y."/>
            <person name="Sato S."/>
            <person name="Kato T."/>
            <person name="Asamizu E."/>
            <person name="Sasamoto S."/>
            <person name="Kimura T."/>
            <person name="Idesawa K."/>
            <person name="Kawashima K."/>
            <person name="Kishida Y."/>
            <person name="Kiyokawa C."/>
            <person name="Kohara M."/>
            <person name="Matsumoto M."/>
            <person name="Matsuno A."/>
            <person name="Muraki A."/>
            <person name="Nakayama S."/>
            <person name="Nakazaki N."/>
            <person name="Shinpo S."/>
            <person name="Takeuchi C."/>
            <person name="Wada T."/>
            <person name="Watanabe A."/>
            <person name="Yamada M."/>
            <person name="Yasuda M."/>
            <person name="Tabata S."/>
        </authorList>
    </citation>
    <scope>NUCLEOTIDE SEQUENCE [LARGE SCALE GENOMIC DNA]</scope>
    <source>
        <strain evidence="4">cv. Columbia</strain>
    </source>
</reference>
<reference evidence="4" key="2">
    <citation type="journal article" date="2017" name="Plant J.">
        <title>Araport11: a complete reannotation of the Arabidopsis thaliana reference genome.</title>
        <authorList>
            <person name="Cheng C.Y."/>
            <person name="Krishnakumar V."/>
            <person name="Chan A.P."/>
            <person name="Thibaud-Nissen F."/>
            <person name="Schobel S."/>
            <person name="Town C.D."/>
        </authorList>
    </citation>
    <scope>GENOME REANNOTATION</scope>
    <source>
        <strain evidence="4">cv. Columbia</strain>
    </source>
</reference>
<proteinExistence type="evidence at protein level"/>
<gene>
    <name evidence="2 3" type="ordered locus">At3g60480</name>
</gene>